<dbReference type="InterPro" id="IPR013783">
    <property type="entry name" value="Ig-like_fold"/>
</dbReference>
<dbReference type="SMART" id="SM00634">
    <property type="entry name" value="BID_1"/>
    <property type="match status" value="2"/>
</dbReference>
<reference evidence="8 10" key="2">
    <citation type="submission" date="2018-06" db="EMBL/GenBank/DDBJ databases">
        <authorList>
            <consortium name="Pathogen Informatics"/>
            <person name="Doyle S."/>
        </authorList>
    </citation>
    <scope>NUCLEOTIDE SEQUENCE [LARGE SCALE GENOMIC DNA]</scope>
    <source>
        <strain evidence="8 10">NCTC10338</strain>
    </source>
</reference>
<evidence type="ECO:0000313" key="7">
    <source>
        <dbReference type="EMBL" id="AVK97452.1"/>
    </source>
</evidence>
<feature type="compositionally biased region" description="Basic and acidic residues" evidence="4">
    <location>
        <begin position="1060"/>
        <end position="1069"/>
    </location>
</feature>
<reference evidence="7 9" key="1">
    <citation type="submission" date="2017-03" db="EMBL/GenBank/DDBJ databases">
        <title>The whole genome sequencing and assembly of Lysinibacillus sphaericus DSM 28T strain.</title>
        <authorList>
            <person name="Lee Y.-J."/>
            <person name="Yi H."/>
            <person name="Bahn Y.-S."/>
            <person name="Kim J.F."/>
            <person name="Lee D.-W."/>
        </authorList>
    </citation>
    <scope>NUCLEOTIDE SEQUENCE [LARGE SCALE GENOMIC DNA]</scope>
    <source>
        <strain evidence="7 9">DSM 28</strain>
    </source>
</reference>
<dbReference type="InterPro" id="IPR013378">
    <property type="entry name" value="InlB-like_B-rpt"/>
</dbReference>
<dbReference type="RefSeq" id="WP_105928915.1">
    <property type="nucleotide sequence ID" value="NZ_CP019980.1"/>
</dbReference>
<evidence type="ECO:0000259" key="5">
    <source>
        <dbReference type="PROSITE" id="PS51127"/>
    </source>
</evidence>
<dbReference type="InterPro" id="IPR008964">
    <property type="entry name" value="Invasin/intimin_cell_adhesion"/>
</dbReference>
<dbReference type="SUPFAM" id="SSF49373">
    <property type="entry name" value="Invasin/intimin cell-adhesion fragments"/>
    <property type="match status" value="2"/>
</dbReference>
<dbReference type="Gene3D" id="2.60.40.10">
    <property type="entry name" value="Immunoglobulins"/>
    <property type="match status" value="2"/>
</dbReference>
<comment type="similarity">
    <text evidence="2">Belongs to the intimin/invasin family.</text>
</comment>
<evidence type="ECO:0000313" key="9">
    <source>
        <dbReference type="Proteomes" id="UP000238825"/>
    </source>
</evidence>
<evidence type="ECO:0000259" key="6">
    <source>
        <dbReference type="PROSITE" id="PS51272"/>
    </source>
</evidence>
<dbReference type="InterPro" id="IPR015217">
    <property type="entry name" value="Invasin_dom_3"/>
</dbReference>
<feature type="domain" description="SLH" evidence="6">
    <location>
        <begin position="1136"/>
        <end position="1189"/>
    </location>
</feature>
<evidence type="ECO:0000313" key="10">
    <source>
        <dbReference type="Proteomes" id="UP000255295"/>
    </source>
</evidence>
<evidence type="ECO:0000313" key="8">
    <source>
        <dbReference type="EMBL" id="SUV16646.1"/>
    </source>
</evidence>
<protein>
    <submittedName>
        <fullName evidence="8">S-layer-like domain-containing protein</fullName>
    </submittedName>
</protein>
<feature type="compositionally biased region" description="Polar residues" evidence="4">
    <location>
        <begin position="1028"/>
        <end position="1057"/>
    </location>
</feature>
<dbReference type="Gene3D" id="2.60.40.4270">
    <property type="entry name" value="Listeria-Bacteroides repeat domain"/>
    <property type="match status" value="6"/>
</dbReference>
<dbReference type="PANTHER" id="PTHR43308">
    <property type="entry name" value="OUTER MEMBRANE PROTEIN ALPHA-RELATED"/>
    <property type="match status" value="1"/>
</dbReference>
<dbReference type="GO" id="GO:0030313">
    <property type="term" value="C:cell envelope"/>
    <property type="evidence" value="ECO:0007669"/>
    <property type="project" value="UniProtKB-SubCell"/>
</dbReference>
<feature type="domain" description="SLH" evidence="6">
    <location>
        <begin position="1072"/>
        <end position="1135"/>
    </location>
</feature>
<proteinExistence type="inferred from homology"/>
<evidence type="ECO:0000256" key="4">
    <source>
        <dbReference type="SAM" id="MobiDB-lite"/>
    </source>
</evidence>
<dbReference type="EMBL" id="UFSZ01000001">
    <property type="protein sequence ID" value="SUV16646.1"/>
    <property type="molecule type" value="Genomic_DNA"/>
</dbReference>
<dbReference type="PROSITE" id="PS51272">
    <property type="entry name" value="SLH"/>
    <property type="match status" value="3"/>
</dbReference>
<dbReference type="InterPro" id="IPR042229">
    <property type="entry name" value="Listeria/Bacterioides_rpt_sf"/>
</dbReference>
<sequence>MNNQKQFQLSVVLLLVVTISIVLSFGGSAKAATSDVLDQEQTSYSGNVWVNSDYPRYQTFTPFYSGQLSKIDICIFDSMSSPGALKVSIYNEEDLSTPLGSVQLASFGSGWTSVDFSSILPYLMRETMYRMVVSTEYGGGAGFGWFTSHNDAYSRGYSAGIESDFTFKTYMIPDYALSPTESQVTINNTSLVANGTSQTTVTIQLKDAQGNNITTGGEAVTIASSVGTVSAVTDHNNGTYTATLTAPTTIGTGSISASVGGSAIPTTASVQFVSGPPSLAKSTVTVNDSSLLADGTSQTTVTVKLKDAQGNDVTTGGATVSISSTLGIIGTVTTHNNGTYTATLTAPSTVGTSILSATVNGNAIAATTSVQFIPKPAQTVVASVASNTPTVGSNNMITLSVKNALGDIDTTFNGIKNVTILGYNQAPNGSFGNVNGEPLTSSSQVVAIGFTNGIATANLKLNAAMTQSIEFSVLGVNTASSNSVTITPVAGSAASMKVTTALKAPTMNGGLFSQQPVVTLYDAYENVSVNDYTKIITVAKKDAGAWTLTGTLTAKANAGIVSFSDLGSVNSPNVSGAQLSFDATGLGQITSSGVTLLPKQLTVSFDATGGSPVGDLTISYDEKINAPTTPTKTGYTFAGWYKDATLTSEWDFAAESVTEDTTLYGKWDANSYTMTFHTNGGTAVAPTLATYGEKATAPTAPTKTGYTFAGWYKDATLTSEWDFAAETVTEDTTLYGKWDANSYTMTFHTNGGTAVAPTLATYGEKATAPTAPTKTGYTFASWYKDATLTNKWDFATETVTEDTTLYGKWDANSYTMTFHTNGGTAVAPILATYGEKATAPTAPTKTGYTFAGWYKDATLTSEWDFAAETVTEDTTLYGKWDANSYTMTFHTNGGTAIAPTSATYGEKATAPTAPTKTGYTFASWYKDATLTNKWDFATETVTEDTTLYGKWAINSYTVTFNTNGGTTVAPVTITYDKKITKPAAPTKVGHTFAGWYKSDTLTTQWDFLIDVVTKDTALYAKWFVNSSSGSDGQSFTPTTRSVPENPKTPSKEPSNPVETPHTEPSKPETEAQDIIFSDVPKTHWAWEMIQDMTRKGIITGYPDKTFRPNDYIKRQHIAIMFARAFELEAIRETVSFKDVLPSHPYYEAITKLYQAGIVDGSNGEFHPDAFLTRAQMAKVLVEALQLTPNGISHFKDVPPTHWSYNYIATLQQEGIALGDDGYFKPNDPLTRAQFVALMYRAMNR</sequence>
<keyword evidence="3" id="KW-0732">Signal</keyword>
<evidence type="ECO:0000256" key="3">
    <source>
        <dbReference type="ARBA" id="ARBA00022729"/>
    </source>
</evidence>
<gene>
    <name evidence="8" type="primary">inlA_1</name>
    <name evidence="7" type="ORF">LS41612_14820</name>
    <name evidence="8" type="ORF">NCTC10338_01728</name>
</gene>
<dbReference type="Proteomes" id="UP000238825">
    <property type="component" value="Chromosome"/>
</dbReference>
<dbReference type="InterPro" id="IPR051465">
    <property type="entry name" value="Cell_Envelope_Struct_Comp"/>
</dbReference>
<evidence type="ECO:0000256" key="2">
    <source>
        <dbReference type="ARBA" id="ARBA00010116"/>
    </source>
</evidence>
<dbReference type="EMBL" id="CP019980">
    <property type="protein sequence ID" value="AVK97452.1"/>
    <property type="molecule type" value="Genomic_DNA"/>
</dbReference>
<feature type="domain" description="Big-1" evidence="5">
    <location>
        <begin position="281"/>
        <end position="373"/>
    </location>
</feature>
<dbReference type="Pfam" id="PF09479">
    <property type="entry name" value="Flg_new"/>
    <property type="match status" value="6"/>
</dbReference>
<dbReference type="InterPro" id="IPR001119">
    <property type="entry name" value="SLH_dom"/>
</dbReference>
<feature type="region of interest" description="Disordered" evidence="4">
    <location>
        <begin position="1028"/>
        <end position="1072"/>
    </location>
</feature>
<dbReference type="InterPro" id="IPR003344">
    <property type="entry name" value="Big_1_dom"/>
</dbReference>
<dbReference type="GeneID" id="48277473"/>
<comment type="subcellular location">
    <subcellularLocation>
        <location evidence="1">Cell envelope</location>
    </subcellularLocation>
</comment>
<accession>A0A2S0K256</accession>
<dbReference type="AlphaFoldDB" id="A0A2S0K256"/>
<name>A0A2S0K256_LYSSH</name>
<dbReference type="NCBIfam" id="TIGR02543">
    <property type="entry name" value="List_Bact_rpt"/>
    <property type="match status" value="6"/>
</dbReference>
<dbReference type="Pfam" id="PF00395">
    <property type="entry name" value="SLH"/>
    <property type="match status" value="3"/>
</dbReference>
<dbReference type="PROSITE" id="PS51127">
    <property type="entry name" value="BIG1"/>
    <property type="match status" value="2"/>
</dbReference>
<feature type="domain" description="Big-1" evidence="5">
    <location>
        <begin position="181"/>
        <end position="273"/>
    </location>
</feature>
<organism evidence="7 9">
    <name type="scientific">Lysinibacillus sphaericus</name>
    <name type="common">Bacillus sphaericus</name>
    <dbReference type="NCBI Taxonomy" id="1421"/>
    <lineage>
        <taxon>Bacteria</taxon>
        <taxon>Bacillati</taxon>
        <taxon>Bacillota</taxon>
        <taxon>Bacilli</taxon>
        <taxon>Bacillales</taxon>
        <taxon>Bacillaceae</taxon>
        <taxon>Lysinibacillus</taxon>
    </lineage>
</organism>
<dbReference type="Proteomes" id="UP000255295">
    <property type="component" value="Unassembled WGS sequence"/>
</dbReference>
<dbReference type="Pfam" id="PF09134">
    <property type="entry name" value="Invasin_D3"/>
    <property type="match status" value="2"/>
</dbReference>
<evidence type="ECO:0000256" key="1">
    <source>
        <dbReference type="ARBA" id="ARBA00004196"/>
    </source>
</evidence>
<feature type="domain" description="SLH" evidence="6">
    <location>
        <begin position="1190"/>
        <end position="1244"/>
    </location>
</feature>